<protein>
    <recommendedName>
        <fullName evidence="7">Reverse transcriptase domain-containing protein</fullName>
    </recommendedName>
</protein>
<feature type="repeat" description="RCC1" evidence="1">
    <location>
        <begin position="551"/>
        <end position="602"/>
    </location>
</feature>
<dbReference type="InterPro" id="IPR000210">
    <property type="entry name" value="BTB/POZ_dom"/>
</dbReference>
<dbReference type="PANTHER" id="PTHR19446">
    <property type="entry name" value="REVERSE TRANSCRIPTASES"/>
    <property type="match status" value="1"/>
</dbReference>
<dbReference type="SUPFAM" id="SSF56672">
    <property type="entry name" value="DNA/RNA polymerases"/>
    <property type="match status" value="1"/>
</dbReference>
<sequence length="1003" mass="118149">MQQLDKQQNSKKVQSKIFISGRYSDLRYLLNLKDEKNRHLPYLTCISKIDNQRKIKKILINGANRDLITWSSDFNCLVWKGKNKLELYFQTVLTAFEKQINLVLKNGEIKDIQCGSENFLILTKSGKVFSLSSYKTNTYPKMQKLRLNSIPLEDPKESTWEQLRPVPFFNDPENSRTVIKIVMCTLTNYFLCDGNVLYANGVNTHVKDFDKIKFYKIDPKKKNEKEHLEFLKRIQQTFYYWIDNPNEEIINFIKERNILFIQKAGDEGIPLNYRPISINNTLARFFQKLIYKGIEESWNLVSDSQFGFKKKLDTRIAVLNLVFELEKLKNDYKNKEFFVVTIDIKKCFDTINHILVHYALDKYIRNEKIKIWLKNYYKKAGLGVYQGDPLSPLLFGFISHFLIEKIKYLAKHVQMFADDLILIMEGPISEIDKKLIIIFKIIQEFGMNPNTEKTLKSKTLSKIKYLGIWLEKEKHLQKNFEKVKDSFKKIKKIFSQQKLANGVKLQMFKSICQLGDGTTRSKRHPILISNNVKNVFSGSFSNNFFFTTLNNELFGCGKNYEGNLGLGYFKSSSTPRKIPDWAGDDILDIYCGAEASFLITNKGEIYGCGARRFNGIGTNKSKFTKIKKLRSKKVLRVRGGGLITFAFTNDNQLFCWGEENKFRLKDQYQEYEERRSWWYKPRQINLPPICGSILDLEISCGFSSSILYPFLKDESKTLKEDFKKLYETKIFNDSNLICLNSNKNGNGNENENFSIPIHKILLELRTNLKIEELQKIISKNNYSKKEIDLFLKWVYFDKLSKTNELKDIFNSCNINYPPVKNSLDNDLLKLFKDEDSKDFHIIVDTDINPKERYGDEDEDDDLIILNKKQLKRNRRKNRKKKRKQKVKRKKRQQNNNYNNNRFQNVKVHKFILFTRSGLYRFMFNNLNKEEKSINQIQDYTGKSKQSLQILIKYLYTNKIELINQNINQKTVINELEDAIDYYQLNKNSNLNEQLNTLLFKENI</sequence>
<dbReference type="Pfam" id="PF00415">
    <property type="entry name" value="RCC1"/>
    <property type="match status" value="1"/>
</dbReference>
<gene>
    <name evidence="5" type="ORF">M0813_16860</name>
</gene>
<feature type="compositionally biased region" description="Basic residues" evidence="2">
    <location>
        <begin position="872"/>
        <end position="892"/>
    </location>
</feature>
<feature type="region of interest" description="Disordered" evidence="2">
    <location>
        <begin position="872"/>
        <end position="900"/>
    </location>
</feature>
<evidence type="ECO:0000313" key="5">
    <source>
        <dbReference type="EMBL" id="KAJ6249440.1"/>
    </source>
</evidence>
<reference evidence="5" key="1">
    <citation type="submission" date="2022-08" db="EMBL/GenBank/DDBJ databases">
        <title>Novel sulfate-reducing endosymbionts in the free-living metamonad Anaeramoeba.</title>
        <authorList>
            <person name="Jerlstrom-Hultqvist J."/>
            <person name="Cepicka I."/>
            <person name="Gallot-Lavallee L."/>
            <person name="Salas-Leiva D."/>
            <person name="Curtis B.A."/>
            <person name="Zahonova K."/>
            <person name="Pipaliya S."/>
            <person name="Dacks J."/>
            <person name="Roger A.J."/>
        </authorList>
    </citation>
    <scope>NUCLEOTIDE SEQUENCE</scope>
    <source>
        <strain evidence="5">Schooner1</strain>
    </source>
</reference>
<accession>A0ABQ8YXT5</accession>
<dbReference type="SUPFAM" id="SSF54695">
    <property type="entry name" value="POZ domain"/>
    <property type="match status" value="1"/>
</dbReference>
<evidence type="ECO:0000313" key="6">
    <source>
        <dbReference type="Proteomes" id="UP001150062"/>
    </source>
</evidence>
<dbReference type="Pfam" id="PF00651">
    <property type="entry name" value="BTB"/>
    <property type="match status" value="1"/>
</dbReference>
<evidence type="ECO:0000256" key="1">
    <source>
        <dbReference type="PROSITE-ProRule" id="PRU00235"/>
    </source>
</evidence>
<organism evidence="5 6">
    <name type="scientific">Anaeramoeba flamelloides</name>
    <dbReference type="NCBI Taxonomy" id="1746091"/>
    <lineage>
        <taxon>Eukaryota</taxon>
        <taxon>Metamonada</taxon>
        <taxon>Anaeramoebidae</taxon>
        <taxon>Anaeramoeba</taxon>
    </lineage>
</organism>
<keyword evidence="6" id="KW-1185">Reference proteome</keyword>
<evidence type="ECO:0000256" key="2">
    <source>
        <dbReference type="SAM" id="MobiDB-lite"/>
    </source>
</evidence>
<dbReference type="InterPro" id="IPR043502">
    <property type="entry name" value="DNA/RNA_pol_sf"/>
</dbReference>
<evidence type="ECO:0000259" key="4">
    <source>
        <dbReference type="PROSITE" id="PS50878"/>
    </source>
</evidence>
<dbReference type="InterPro" id="IPR000477">
    <property type="entry name" value="RT_dom"/>
</dbReference>
<dbReference type="Pfam" id="PF00078">
    <property type="entry name" value="RVT_1"/>
    <property type="match status" value="1"/>
</dbReference>
<evidence type="ECO:0000259" key="3">
    <source>
        <dbReference type="PROSITE" id="PS50097"/>
    </source>
</evidence>
<evidence type="ECO:0008006" key="7">
    <source>
        <dbReference type="Google" id="ProtNLM"/>
    </source>
</evidence>
<dbReference type="Gene3D" id="3.30.710.10">
    <property type="entry name" value="Potassium Channel Kv1.1, Chain A"/>
    <property type="match status" value="1"/>
</dbReference>
<comment type="caution">
    <text evidence="5">The sequence shown here is derived from an EMBL/GenBank/DDBJ whole genome shotgun (WGS) entry which is preliminary data.</text>
</comment>
<dbReference type="EMBL" id="JAOAOG010000098">
    <property type="protein sequence ID" value="KAJ6249440.1"/>
    <property type="molecule type" value="Genomic_DNA"/>
</dbReference>
<dbReference type="InterPro" id="IPR000408">
    <property type="entry name" value="Reg_chr_condens"/>
</dbReference>
<name>A0ABQ8YXT5_9EUKA</name>
<feature type="domain" description="Reverse transcriptase" evidence="4">
    <location>
        <begin position="242"/>
        <end position="470"/>
    </location>
</feature>
<dbReference type="Proteomes" id="UP001150062">
    <property type="component" value="Unassembled WGS sequence"/>
</dbReference>
<dbReference type="SUPFAM" id="SSF50985">
    <property type="entry name" value="RCC1/BLIP-II"/>
    <property type="match status" value="2"/>
</dbReference>
<dbReference type="InterPro" id="IPR009091">
    <property type="entry name" value="RCC1/BLIP-II"/>
</dbReference>
<dbReference type="InterPro" id="IPR011333">
    <property type="entry name" value="SKP1/BTB/POZ_sf"/>
</dbReference>
<dbReference type="PROSITE" id="PS50012">
    <property type="entry name" value="RCC1_3"/>
    <property type="match status" value="1"/>
</dbReference>
<dbReference type="Gene3D" id="2.130.10.30">
    <property type="entry name" value="Regulator of chromosome condensation 1/beta-lactamase-inhibitor protein II"/>
    <property type="match status" value="1"/>
</dbReference>
<dbReference type="CDD" id="cd18186">
    <property type="entry name" value="BTB_POZ_ZBTB_KLHL-like"/>
    <property type="match status" value="1"/>
</dbReference>
<dbReference type="PROSITE" id="PS50097">
    <property type="entry name" value="BTB"/>
    <property type="match status" value="1"/>
</dbReference>
<proteinExistence type="predicted"/>
<dbReference type="PROSITE" id="PS50878">
    <property type="entry name" value="RT_POL"/>
    <property type="match status" value="1"/>
</dbReference>
<feature type="domain" description="BTB" evidence="3">
    <location>
        <begin position="903"/>
        <end position="963"/>
    </location>
</feature>